<comment type="caution">
    <text evidence="2">The sequence shown here is derived from an EMBL/GenBank/DDBJ whole genome shotgun (WGS) entry which is preliminary data.</text>
</comment>
<dbReference type="Proteomes" id="UP001596388">
    <property type="component" value="Unassembled WGS sequence"/>
</dbReference>
<evidence type="ECO:0000256" key="1">
    <source>
        <dbReference type="SAM" id="MobiDB-lite"/>
    </source>
</evidence>
<protein>
    <submittedName>
        <fullName evidence="2">Uncharacterized protein</fullName>
    </submittedName>
</protein>
<name>A0ABD5WXT8_9EURY</name>
<gene>
    <name evidence="2" type="ORF">ACFQKD_01895</name>
</gene>
<dbReference type="GeneID" id="79270074"/>
<keyword evidence="3" id="KW-1185">Reference proteome</keyword>
<evidence type="ECO:0000313" key="3">
    <source>
        <dbReference type="Proteomes" id="UP001596388"/>
    </source>
</evidence>
<evidence type="ECO:0000313" key="2">
    <source>
        <dbReference type="EMBL" id="MFC7096042.1"/>
    </source>
</evidence>
<sequence>MSSHSDRSAGARDAQIRRDLEPDVGPLPDDEHDCEAGPCDESAVFAVPATEGGEARYCSFHLEWYRRENSETWERLEVAPDRVCSANPNDYAAAGNRFVSLADAPQHLADGDLVRVALLNDGRVLYESAEPEDGVVEYVAISASLDVDAATSVAVRKAGEWLRANFQKFRWLDVEDDVARALTPAYTEPSQGDSP</sequence>
<accession>A0ABD5WXT8</accession>
<feature type="region of interest" description="Disordered" evidence="1">
    <location>
        <begin position="1"/>
        <end position="36"/>
    </location>
</feature>
<dbReference type="AlphaFoldDB" id="A0ABD5WXT8"/>
<dbReference type="EMBL" id="JBHTAG010000002">
    <property type="protein sequence ID" value="MFC7096042.1"/>
    <property type="molecule type" value="Genomic_DNA"/>
</dbReference>
<organism evidence="2 3">
    <name type="scientific">Halobaculum marinum</name>
    <dbReference type="NCBI Taxonomy" id="3031996"/>
    <lineage>
        <taxon>Archaea</taxon>
        <taxon>Methanobacteriati</taxon>
        <taxon>Methanobacteriota</taxon>
        <taxon>Stenosarchaea group</taxon>
        <taxon>Halobacteria</taxon>
        <taxon>Halobacteriales</taxon>
        <taxon>Haloferacaceae</taxon>
        <taxon>Halobaculum</taxon>
    </lineage>
</organism>
<dbReference type="RefSeq" id="WP_276236475.1">
    <property type="nucleotide sequence ID" value="NZ_CP119989.1"/>
</dbReference>
<proteinExistence type="predicted"/>
<feature type="compositionally biased region" description="Basic and acidic residues" evidence="1">
    <location>
        <begin position="1"/>
        <end position="21"/>
    </location>
</feature>
<reference evidence="2 3" key="1">
    <citation type="journal article" date="2019" name="Int. J. Syst. Evol. Microbiol.">
        <title>The Global Catalogue of Microorganisms (GCM) 10K type strain sequencing project: providing services to taxonomists for standard genome sequencing and annotation.</title>
        <authorList>
            <consortium name="The Broad Institute Genomics Platform"/>
            <consortium name="The Broad Institute Genome Sequencing Center for Infectious Disease"/>
            <person name="Wu L."/>
            <person name="Ma J."/>
        </authorList>
    </citation>
    <scope>NUCLEOTIDE SEQUENCE [LARGE SCALE GENOMIC DNA]</scope>
    <source>
        <strain evidence="2 3">DT55</strain>
    </source>
</reference>